<dbReference type="InterPro" id="IPR019734">
    <property type="entry name" value="TPR_rpt"/>
</dbReference>
<name>A0A9P5MYE2_9AGAM</name>
<keyword evidence="4" id="KW-1185">Reference proteome</keyword>
<sequence length="1136" mass="122904">MTTNIPSSSSSLPRRPQGLPDLNRDALRSSESDPDDGVLLGSGDNARFTRVTIVVPKEIQYLMSSITSILDKLDPMERDYLRPILTAVCVEMVFLKIIGQPTKDVLFIILFTALFGLALPAWSNLKRMRCQLDAALLKIDALQQSSIKSPESTPAIHSPVERVPTQVITSNPTFWTREGSTSKSILQPVLKPVDSEPEGPNEPSVATDKSPHSPHELPAISEPVNPPIVAVDHPSPSPVPPSFPGSYHGGVTHESMENILGISDFGTDPVKASLVIESLPSPAPTAPSGPDYRAGMTIEGWDDMILGSDGTASSSAERSAATPEPASHGLPALREIKQQIEQFTEGRFERTSHLDQSEPHNRVQLRRCAVRLLMSGASLSPADFASPVGFLGPSESTPYYPTGDLQTDRTVAFNTAMDCLDDMEVDFHGHDDVRIADTLCKLAQALSDLGLHKYALDTSGFALDALEQSYVMAPNDFRHHLASILSVRANILYDLKQNDEAIDAAHRAVTLFREHRDSQLAPVPELAFASLNYTVLLGSIGLKDESAAVAFEFDLLGVDESEPYTKDVSALCNLCLSNMRFDAEDGMDLSTTEETIKLTRTSSSLISQMALACALLNKSKILSSKGQNEAAIPFSDEAVTLLRDMSATRPAFSLFLAHSLDTHAHHLSEANRKGESYSVRHDAVELWQTLKASAPDPIARPLAWSLFELAKFRHQGGERNVLHEELRIAECAVDVFRGVVPPDVLGLADALYLLADRMLELDKNREAAGYAEESVHYFREASAEDRKYALDLINSLSLASSCLAYTERDKDAFEYAKQSVEVQHMRKGVDDKQYDAHLRWLLMNVVFRSKEMDKEHEAHPWLQELQTLDPSVGNPMLRRGSMSQENGERFKKQTSHWIDPNTDASRPDNGFTSSAPVASSSMVKVDKGKGKEVTPSPEARGSTAQDAKGKAKEVNPLFDLRTPGRSLTDEEVFSPGVAAQRRLADLRYMGPPQEDNIGASAGGNDPLSGLLGMSRGRDMGGRTLGGSETAGFGMGGLGMGGTSGMGNFGSSGRLGRGRTLGDMSGLGRLGGTINGLTEGFLGRLSTDLFGQGDGYGANNTSGSSGVQADAGLQSSSITRAGTWSGRVQTRLGDEDT</sequence>
<feature type="region of interest" description="Disordered" evidence="1">
    <location>
        <begin position="305"/>
        <end position="332"/>
    </location>
</feature>
<keyword evidence="2" id="KW-0812">Transmembrane</keyword>
<keyword evidence="2" id="KW-0472">Membrane</keyword>
<dbReference type="EMBL" id="WHVB01000006">
    <property type="protein sequence ID" value="KAF8481843.1"/>
    <property type="molecule type" value="Genomic_DNA"/>
</dbReference>
<evidence type="ECO:0000313" key="3">
    <source>
        <dbReference type="EMBL" id="KAF8481843.1"/>
    </source>
</evidence>
<evidence type="ECO:0000313" key="4">
    <source>
        <dbReference type="Proteomes" id="UP000759537"/>
    </source>
</evidence>
<proteinExistence type="predicted"/>
<accession>A0A9P5MYE2</accession>
<dbReference type="InterPro" id="IPR011990">
    <property type="entry name" value="TPR-like_helical_dom_sf"/>
</dbReference>
<evidence type="ECO:0000256" key="1">
    <source>
        <dbReference type="SAM" id="MobiDB-lite"/>
    </source>
</evidence>
<dbReference type="OrthoDB" id="3038309at2759"/>
<evidence type="ECO:0000256" key="2">
    <source>
        <dbReference type="SAM" id="Phobius"/>
    </source>
</evidence>
<dbReference type="AlphaFoldDB" id="A0A9P5MYE2"/>
<organism evidence="3 4">
    <name type="scientific">Russula ochroleuca</name>
    <dbReference type="NCBI Taxonomy" id="152965"/>
    <lineage>
        <taxon>Eukaryota</taxon>
        <taxon>Fungi</taxon>
        <taxon>Dikarya</taxon>
        <taxon>Basidiomycota</taxon>
        <taxon>Agaricomycotina</taxon>
        <taxon>Agaricomycetes</taxon>
        <taxon>Russulales</taxon>
        <taxon>Russulaceae</taxon>
        <taxon>Russula</taxon>
    </lineage>
</organism>
<feature type="compositionally biased region" description="Polar residues" evidence="1">
    <location>
        <begin position="173"/>
        <end position="185"/>
    </location>
</feature>
<feature type="compositionally biased region" description="Low complexity" evidence="1">
    <location>
        <begin position="311"/>
        <end position="327"/>
    </location>
</feature>
<protein>
    <submittedName>
        <fullName evidence="3">Uncharacterized protein</fullName>
    </submittedName>
</protein>
<reference evidence="3" key="1">
    <citation type="submission" date="2019-10" db="EMBL/GenBank/DDBJ databases">
        <authorList>
            <consortium name="DOE Joint Genome Institute"/>
            <person name="Kuo A."/>
            <person name="Miyauchi S."/>
            <person name="Kiss E."/>
            <person name="Drula E."/>
            <person name="Kohler A."/>
            <person name="Sanchez-Garcia M."/>
            <person name="Andreopoulos B."/>
            <person name="Barry K.W."/>
            <person name="Bonito G."/>
            <person name="Buee M."/>
            <person name="Carver A."/>
            <person name="Chen C."/>
            <person name="Cichocki N."/>
            <person name="Clum A."/>
            <person name="Culley D."/>
            <person name="Crous P.W."/>
            <person name="Fauchery L."/>
            <person name="Girlanda M."/>
            <person name="Hayes R."/>
            <person name="Keri Z."/>
            <person name="LaButti K."/>
            <person name="Lipzen A."/>
            <person name="Lombard V."/>
            <person name="Magnuson J."/>
            <person name="Maillard F."/>
            <person name="Morin E."/>
            <person name="Murat C."/>
            <person name="Nolan M."/>
            <person name="Ohm R."/>
            <person name="Pangilinan J."/>
            <person name="Pereira M."/>
            <person name="Perotto S."/>
            <person name="Peter M."/>
            <person name="Riley R."/>
            <person name="Sitrit Y."/>
            <person name="Stielow B."/>
            <person name="Szollosi G."/>
            <person name="Zifcakova L."/>
            <person name="Stursova M."/>
            <person name="Spatafora J.W."/>
            <person name="Tedersoo L."/>
            <person name="Vaario L.-M."/>
            <person name="Yamada A."/>
            <person name="Yan M."/>
            <person name="Wang P."/>
            <person name="Xu J."/>
            <person name="Bruns T."/>
            <person name="Baldrian P."/>
            <person name="Vilgalys R."/>
            <person name="Henrissat B."/>
            <person name="Grigoriev I.V."/>
            <person name="Hibbett D."/>
            <person name="Nagy L.G."/>
            <person name="Martin F.M."/>
        </authorList>
    </citation>
    <scope>NUCLEOTIDE SEQUENCE</scope>
    <source>
        <strain evidence="3">Prilba</strain>
    </source>
</reference>
<reference evidence="3" key="2">
    <citation type="journal article" date="2020" name="Nat. Commun.">
        <title>Large-scale genome sequencing of mycorrhizal fungi provides insights into the early evolution of symbiotic traits.</title>
        <authorList>
            <person name="Miyauchi S."/>
            <person name="Kiss E."/>
            <person name="Kuo A."/>
            <person name="Drula E."/>
            <person name="Kohler A."/>
            <person name="Sanchez-Garcia M."/>
            <person name="Morin E."/>
            <person name="Andreopoulos B."/>
            <person name="Barry K.W."/>
            <person name="Bonito G."/>
            <person name="Buee M."/>
            <person name="Carver A."/>
            <person name="Chen C."/>
            <person name="Cichocki N."/>
            <person name="Clum A."/>
            <person name="Culley D."/>
            <person name="Crous P.W."/>
            <person name="Fauchery L."/>
            <person name="Girlanda M."/>
            <person name="Hayes R.D."/>
            <person name="Keri Z."/>
            <person name="LaButti K."/>
            <person name="Lipzen A."/>
            <person name="Lombard V."/>
            <person name="Magnuson J."/>
            <person name="Maillard F."/>
            <person name="Murat C."/>
            <person name="Nolan M."/>
            <person name="Ohm R.A."/>
            <person name="Pangilinan J."/>
            <person name="Pereira M.F."/>
            <person name="Perotto S."/>
            <person name="Peter M."/>
            <person name="Pfister S."/>
            <person name="Riley R."/>
            <person name="Sitrit Y."/>
            <person name="Stielow J.B."/>
            <person name="Szollosi G."/>
            <person name="Zifcakova L."/>
            <person name="Stursova M."/>
            <person name="Spatafora J.W."/>
            <person name="Tedersoo L."/>
            <person name="Vaario L.M."/>
            <person name="Yamada A."/>
            <person name="Yan M."/>
            <person name="Wang P."/>
            <person name="Xu J."/>
            <person name="Bruns T."/>
            <person name="Baldrian P."/>
            <person name="Vilgalys R."/>
            <person name="Dunand C."/>
            <person name="Henrissat B."/>
            <person name="Grigoriev I.V."/>
            <person name="Hibbett D."/>
            <person name="Nagy L.G."/>
            <person name="Martin F.M."/>
        </authorList>
    </citation>
    <scope>NUCLEOTIDE SEQUENCE</scope>
    <source>
        <strain evidence="3">Prilba</strain>
    </source>
</reference>
<comment type="caution">
    <text evidence="3">The sequence shown here is derived from an EMBL/GenBank/DDBJ whole genome shotgun (WGS) entry which is preliminary data.</text>
</comment>
<feature type="compositionally biased region" description="Basic and acidic residues" evidence="1">
    <location>
        <begin position="22"/>
        <end position="31"/>
    </location>
</feature>
<feature type="compositionally biased region" description="Polar residues" evidence="1">
    <location>
        <begin position="910"/>
        <end position="922"/>
    </location>
</feature>
<dbReference type="SUPFAM" id="SSF48452">
    <property type="entry name" value="TPR-like"/>
    <property type="match status" value="2"/>
</dbReference>
<dbReference type="Gene3D" id="1.25.40.10">
    <property type="entry name" value="Tetratricopeptide repeat domain"/>
    <property type="match status" value="2"/>
</dbReference>
<gene>
    <name evidence="3" type="ORF">DFH94DRAFT_691487</name>
</gene>
<dbReference type="SMART" id="SM00028">
    <property type="entry name" value="TPR"/>
    <property type="match status" value="3"/>
</dbReference>
<feature type="region of interest" description="Disordered" evidence="1">
    <location>
        <begin position="872"/>
        <end position="951"/>
    </location>
</feature>
<feature type="region of interest" description="Disordered" evidence="1">
    <location>
        <begin position="1"/>
        <end position="39"/>
    </location>
</feature>
<feature type="transmembrane region" description="Helical" evidence="2">
    <location>
        <begin position="105"/>
        <end position="122"/>
    </location>
</feature>
<keyword evidence="2" id="KW-1133">Transmembrane helix</keyword>
<feature type="region of interest" description="Disordered" evidence="1">
    <location>
        <begin position="173"/>
        <end position="239"/>
    </location>
</feature>
<dbReference type="Proteomes" id="UP000759537">
    <property type="component" value="Unassembled WGS sequence"/>
</dbReference>